<feature type="transmembrane region" description="Helical" evidence="1">
    <location>
        <begin position="371"/>
        <end position="390"/>
    </location>
</feature>
<keyword evidence="1" id="KW-0472">Membrane</keyword>
<evidence type="ECO:0000313" key="2">
    <source>
        <dbReference type="EMBL" id="GAA6114816.1"/>
    </source>
</evidence>
<comment type="caution">
    <text evidence="2">The sequence shown here is derived from an EMBL/GenBank/DDBJ whole genome shotgun (WGS) entry which is preliminary data.</text>
</comment>
<keyword evidence="3" id="KW-1185">Reference proteome</keyword>
<dbReference type="InterPro" id="IPR010288">
    <property type="entry name" value="EcsB_ABC"/>
</dbReference>
<keyword evidence="1" id="KW-0812">Transmembrane</keyword>
<organism evidence="2 3">
    <name type="scientific">Apilactobacillus apinorum</name>
    <dbReference type="NCBI Taxonomy" id="1218495"/>
    <lineage>
        <taxon>Bacteria</taxon>
        <taxon>Bacillati</taxon>
        <taxon>Bacillota</taxon>
        <taxon>Bacilli</taxon>
        <taxon>Lactobacillales</taxon>
        <taxon>Lactobacillaceae</taxon>
        <taxon>Apilactobacillus</taxon>
    </lineage>
</organism>
<feature type="transmembrane region" description="Helical" evidence="1">
    <location>
        <begin position="171"/>
        <end position="199"/>
    </location>
</feature>
<proteinExistence type="predicted"/>
<accession>A0ABP9ZJ39</accession>
<dbReference type="EMBL" id="BAABVV010000037">
    <property type="protein sequence ID" value="GAA6114816.1"/>
    <property type="molecule type" value="Genomic_DNA"/>
</dbReference>
<name>A0ABP9ZJ39_9LACO</name>
<feature type="transmembrane region" description="Helical" evidence="1">
    <location>
        <begin position="101"/>
        <end position="120"/>
    </location>
</feature>
<evidence type="ECO:0000313" key="3">
    <source>
        <dbReference type="Proteomes" id="UP001438112"/>
    </source>
</evidence>
<dbReference type="Proteomes" id="UP001438112">
    <property type="component" value="Unassembled WGS sequence"/>
</dbReference>
<dbReference type="RefSeq" id="WP_353318419.1">
    <property type="nucleotide sequence ID" value="NZ_BAABVV010000037.1"/>
</dbReference>
<keyword evidence="1" id="KW-1133">Transmembrane helix</keyword>
<evidence type="ECO:0000256" key="1">
    <source>
        <dbReference type="SAM" id="Phobius"/>
    </source>
</evidence>
<feature type="transmembrane region" description="Helical" evidence="1">
    <location>
        <begin position="346"/>
        <end position="365"/>
    </location>
</feature>
<protein>
    <submittedName>
        <fullName evidence="2">ABC transporter permease</fullName>
    </submittedName>
</protein>
<feature type="transmembrane region" description="Helical" evidence="1">
    <location>
        <begin position="301"/>
        <end position="320"/>
    </location>
</feature>
<sequence>MNNLFSQRLQSHFTQMSKYLKYVFNDFFVIALMFIIGGLGYQYSQFIKELTPQLWWEKPILIVVFLFSITLIKVTTFAKQADYIFWMPKEKAFYNFFKKGLIYSSIIALLVQVMVWFITIPFFEKSANTTSLLDVIVLLITLIVLKIYVLNNQFLNNYHSSKKNYKTLYQVIVPLITLMIFMYLNTFVGLIIAVIMYVLSQLNLRKLKEQSINWKTVIANEESHENSLNRFFNMFTDVDNMQGIVKRRKALDGIFKWFNKDVYSLLYSRGLIRDKEISGLVFRLTILGGVLIALIDNQVVGIIVSLLFVYLIVFQLIPYFNNFNDNVFIAIYPIDGEQRIKSFSNVIAKIMIIIVIIFFIASIISTNIIDSIELLVLLLIEYFVLIKIYVPNKIKKAQSNY</sequence>
<dbReference type="Pfam" id="PF05975">
    <property type="entry name" value="EcsB"/>
    <property type="match status" value="1"/>
</dbReference>
<feature type="transmembrane region" description="Helical" evidence="1">
    <location>
        <begin position="20"/>
        <end position="39"/>
    </location>
</feature>
<dbReference type="PIRSF" id="PIRSF037259">
    <property type="entry name" value="EcsB_ABC"/>
    <property type="match status" value="1"/>
</dbReference>
<feature type="transmembrane region" description="Helical" evidence="1">
    <location>
        <begin position="132"/>
        <end position="151"/>
    </location>
</feature>
<reference evidence="2 3" key="1">
    <citation type="submission" date="2024-03" db="EMBL/GenBank/DDBJ databases">
        <title>Inconsistent identification of Apilactobacillus kunkeei-related strains obtained by well-developed overall genome related indices.</title>
        <authorList>
            <person name="Maeno S."/>
            <person name="Endo A."/>
        </authorList>
    </citation>
    <scope>NUCLEOTIDE SEQUENCE [LARGE SCALE GENOMIC DNA]</scope>
    <source>
        <strain evidence="2 3">20H-10</strain>
    </source>
</reference>
<gene>
    <name evidence="2" type="ORF">AP20H10_11790</name>
</gene>
<feature type="transmembrane region" description="Helical" evidence="1">
    <location>
        <begin position="60"/>
        <end position="81"/>
    </location>
</feature>